<evidence type="ECO:0000259" key="20">
    <source>
        <dbReference type="PROSITE" id="PS50846"/>
    </source>
</evidence>
<dbReference type="NCBIfam" id="TIGR00003">
    <property type="entry name" value="copper ion binding protein"/>
    <property type="match status" value="2"/>
</dbReference>
<dbReference type="NCBIfam" id="TIGR01494">
    <property type="entry name" value="ATPase_P-type"/>
    <property type="match status" value="2"/>
</dbReference>
<feature type="transmembrane region" description="Helical" evidence="18">
    <location>
        <begin position="636"/>
        <end position="657"/>
    </location>
</feature>
<evidence type="ECO:0000256" key="2">
    <source>
        <dbReference type="ARBA" id="ARBA00006024"/>
    </source>
</evidence>
<evidence type="ECO:0000256" key="5">
    <source>
        <dbReference type="ARBA" id="ARBA00022692"/>
    </source>
</evidence>
<reference evidence="21 22" key="1">
    <citation type="journal article" date="2019" name="Sci. Rep.">
        <title>Comparative genomics of chytrid fungi reveal insights into the obligate biotrophic and pathogenic lifestyle of Synchytrium endobioticum.</title>
        <authorList>
            <person name="van de Vossenberg B.T.L.H."/>
            <person name="Warris S."/>
            <person name="Nguyen H.D.T."/>
            <person name="van Gent-Pelzer M.P.E."/>
            <person name="Joly D.L."/>
            <person name="van de Geest H.C."/>
            <person name="Bonants P.J.M."/>
            <person name="Smith D.S."/>
            <person name="Levesque C.A."/>
            <person name="van der Lee T.A.J."/>
        </authorList>
    </citation>
    <scope>NUCLEOTIDE SEQUENCE [LARGE SCALE GENOMIC DNA]</scope>
    <source>
        <strain evidence="21 22">CBS 675.73</strain>
    </source>
</reference>
<dbReference type="AlphaFoldDB" id="A0A507E5Z7"/>
<evidence type="ECO:0000256" key="7">
    <source>
        <dbReference type="ARBA" id="ARBA00022737"/>
    </source>
</evidence>
<feature type="transmembrane region" description="Helical" evidence="18">
    <location>
        <begin position="337"/>
        <end position="355"/>
    </location>
</feature>
<comment type="subcellular location">
    <subcellularLocation>
        <location evidence="1">Endomembrane system</location>
        <topology evidence="1">Multi-pass membrane protein</topology>
    </subcellularLocation>
    <subcellularLocation>
        <location evidence="18">Membrane</location>
    </subcellularLocation>
</comment>
<evidence type="ECO:0000256" key="9">
    <source>
        <dbReference type="ARBA" id="ARBA00022796"/>
    </source>
</evidence>
<feature type="compositionally biased region" description="Polar residues" evidence="19">
    <location>
        <begin position="91"/>
        <end position="100"/>
    </location>
</feature>
<keyword evidence="9" id="KW-0187">Copper transport</keyword>
<dbReference type="GO" id="GO:0043682">
    <property type="term" value="F:P-type divalent copper transporter activity"/>
    <property type="evidence" value="ECO:0007669"/>
    <property type="project" value="TreeGrafter"/>
</dbReference>
<dbReference type="SFLD" id="SFLDF00027">
    <property type="entry name" value="p-type_atpase"/>
    <property type="match status" value="1"/>
</dbReference>
<feature type="region of interest" description="Disordered" evidence="19">
    <location>
        <begin position="81"/>
        <end position="147"/>
    </location>
</feature>
<gene>
    <name evidence="21" type="ORF">CcCBS67573_g09083</name>
</gene>
<evidence type="ECO:0000256" key="13">
    <source>
        <dbReference type="ARBA" id="ARBA00022989"/>
    </source>
</evidence>
<dbReference type="Gene3D" id="3.40.50.1000">
    <property type="entry name" value="HAD superfamily/HAD-like"/>
    <property type="match status" value="1"/>
</dbReference>
<dbReference type="Pfam" id="PF00702">
    <property type="entry name" value="Hydrolase"/>
    <property type="match status" value="1"/>
</dbReference>
<evidence type="ECO:0000256" key="14">
    <source>
        <dbReference type="ARBA" id="ARBA00023008"/>
    </source>
</evidence>
<dbReference type="InterPro" id="IPR036163">
    <property type="entry name" value="HMA_dom_sf"/>
</dbReference>
<dbReference type="Pfam" id="PF00122">
    <property type="entry name" value="E1-E2_ATPase"/>
    <property type="match status" value="1"/>
</dbReference>
<name>A0A507E5Z7_9FUNG</name>
<dbReference type="InterPro" id="IPR023299">
    <property type="entry name" value="ATPase_P-typ_cyto_dom_N"/>
</dbReference>
<keyword evidence="4" id="KW-0813">Transport</keyword>
<proteinExistence type="inferred from homology"/>
<dbReference type="InterPro" id="IPR017969">
    <property type="entry name" value="Heavy-metal-associated_CS"/>
</dbReference>
<evidence type="ECO:0000256" key="15">
    <source>
        <dbReference type="ARBA" id="ARBA00023065"/>
    </source>
</evidence>
<evidence type="ECO:0000256" key="4">
    <source>
        <dbReference type="ARBA" id="ARBA00022448"/>
    </source>
</evidence>
<dbReference type="FunFam" id="3.30.70.100:FF:000001">
    <property type="entry name" value="ATPase copper transporting beta"/>
    <property type="match status" value="2"/>
</dbReference>
<dbReference type="CDD" id="cd00371">
    <property type="entry name" value="HMA"/>
    <property type="match status" value="2"/>
</dbReference>
<dbReference type="Proteomes" id="UP000320333">
    <property type="component" value="Unassembled WGS sequence"/>
</dbReference>
<dbReference type="PROSITE" id="PS00154">
    <property type="entry name" value="ATPASE_E1_E2"/>
    <property type="match status" value="1"/>
</dbReference>
<dbReference type="STRING" id="246404.A0A507E5Z7"/>
<evidence type="ECO:0000256" key="6">
    <source>
        <dbReference type="ARBA" id="ARBA00022723"/>
    </source>
</evidence>
<dbReference type="PRINTS" id="PR00942">
    <property type="entry name" value="CUATPASEI"/>
</dbReference>
<dbReference type="Pfam" id="PF00403">
    <property type="entry name" value="HMA"/>
    <property type="match status" value="2"/>
</dbReference>
<dbReference type="InterPro" id="IPR008250">
    <property type="entry name" value="ATPase_P-typ_transduc_dom_A_sf"/>
</dbReference>
<dbReference type="SUPFAM" id="SSF56784">
    <property type="entry name" value="HAD-like"/>
    <property type="match status" value="1"/>
</dbReference>
<keyword evidence="15" id="KW-0406">Ion transport</keyword>
<protein>
    <recommendedName>
        <fullName evidence="3">P-type Cu(+) transporter</fullName>
        <ecNumber evidence="3">7.2.2.8</ecNumber>
    </recommendedName>
    <alternativeName>
        <fullName evidence="17">Cu(2+)-ATPase</fullName>
    </alternativeName>
</protein>
<dbReference type="NCBIfam" id="TIGR01525">
    <property type="entry name" value="ATPase-IB_hvy"/>
    <property type="match status" value="1"/>
</dbReference>
<keyword evidence="5 18" id="KW-0812">Transmembrane</keyword>
<keyword evidence="10 18" id="KW-0067">ATP-binding</keyword>
<dbReference type="Gene3D" id="3.40.1110.10">
    <property type="entry name" value="Calcium-transporting ATPase, cytoplasmic domain N"/>
    <property type="match status" value="1"/>
</dbReference>
<dbReference type="GO" id="GO:0016020">
    <property type="term" value="C:membrane"/>
    <property type="evidence" value="ECO:0007669"/>
    <property type="project" value="UniProtKB-SubCell"/>
</dbReference>
<dbReference type="InterPro" id="IPR059000">
    <property type="entry name" value="ATPase_P-type_domA"/>
</dbReference>
<dbReference type="InterPro" id="IPR023298">
    <property type="entry name" value="ATPase_P-typ_TM_dom_sf"/>
</dbReference>
<evidence type="ECO:0000313" key="21">
    <source>
        <dbReference type="EMBL" id="TPX59499.1"/>
    </source>
</evidence>
<evidence type="ECO:0000256" key="1">
    <source>
        <dbReference type="ARBA" id="ARBA00004127"/>
    </source>
</evidence>
<dbReference type="Gene3D" id="2.70.150.10">
    <property type="entry name" value="Calcium-transporting ATPase, cytoplasmic transduction domain A"/>
    <property type="match status" value="1"/>
</dbReference>
<dbReference type="InterPro" id="IPR006122">
    <property type="entry name" value="HMA_Cu_ion-bd"/>
</dbReference>
<dbReference type="Gene3D" id="3.30.70.100">
    <property type="match status" value="2"/>
</dbReference>
<dbReference type="InterPro" id="IPR001757">
    <property type="entry name" value="P_typ_ATPase"/>
</dbReference>
<feature type="compositionally biased region" description="Low complexity" evidence="19">
    <location>
        <begin position="101"/>
        <end position="136"/>
    </location>
</feature>
<feature type="transmembrane region" description="Helical" evidence="18">
    <location>
        <begin position="367"/>
        <end position="386"/>
    </location>
</feature>
<dbReference type="EMBL" id="QEAP01000714">
    <property type="protein sequence ID" value="TPX59499.1"/>
    <property type="molecule type" value="Genomic_DNA"/>
</dbReference>
<organism evidence="21 22">
    <name type="scientific">Chytriomyces confervae</name>
    <dbReference type="NCBI Taxonomy" id="246404"/>
    <lineage>
        <taxon>Eukaryota</taxon>
        <taxon>Fungi</taxon>
        <taxon>Fungi incertae sedis</taxon>
        <taxon>Chytridiomycota</taxon>
        <taxon>Chytridiomycota incertae sedis</taxon>
        <taxon>Chytridiomycetes</taxon>
        <taxon>Chytridiales</taxon>
        <taxon>Chytriomycetaceae</taxon>
        <taxon>Chytriomyces</taxon>
    </lineage>
</organism>
<dbReference type="InterPro" id="IPR044492">
    <property type="entry name" value="P_typ_ATPase_HD_dom"/>
</dbReference>
<comment type="caution">
    <text evidence="21">The sequence shown here is derived from an EMBL/GenBank/DDBJ whole genome shotgun (WGS) entry which is preliminary data.</text>
</comment>
<feature type="domain" description="HMA" evidence="20">
    <location>
        <begin position="172"/>
        <end position="238"/>
    </location>
</feature>
<dbReference type="SUPFAM" id="SSF55008">
    <property type="entry name" value="HMA, heavy metal-associated domain"/>
    <property type="match status" value="2"/>
</dbReference>
<dbReference type="InterPro" id="IPR006121">
    <property type="entry name" value="HMA_dom"/>
</dbReference>
<dbReference type="SFLD" id="SFLDG00002">
    <property type="entry name" value="C1.7:_P-type_atpase_like"/>
    <property type="match status" value="1"/>
</dbReference>
<feature type="compositionally biased region" description="Polar residues" evidence="19">
    <location>
        <begin position="137"/>
        <end position="147"/>
    </location>
</feature>
<dbReference type="PANTHER" id="PTHR43520:SF8">
    <property type="entry name" value="P-TYPE CU(+) TRANSPORTER"/>
    <property type="match status" value="1"/>
</dbReference>
<evidence type="ECO:0000256" key="3">
    <source>
        <dbReference type="ARBA" id="ARBA00012517"/>
    </source>
</evidence>
<dbReference type="InterPro" id="IPR023214">
    <property type="entry name" value="HAD_sf"/>
</dbReference>
<dbReference type="InterPro" id="IPR036412">
    <property type="entry name" value="HAD-like_sf"/>
</dbReference>
<feature type="domain" description="HMA" evidence="20">
    <location>
        <begin position="246"/>
        <end position="312"/>
    </location>
</feature>
<keyword evidence="16 18" id="KW-0472">Membrane</keyword>
<evidence type="ECO:0000256" key="10">
    <source>
        <dbReference type="ARBA" id="ARBA00022840"/>
    </source>
</evidence>
<dbReference type="GO" id="GO:0005507">
    <property type="term" value="F:copper ion binding"/>
    <property type="evidence" value="ECO:0007669"/>
    <property type="project" value="InterPro"/>
</dbReference>
<dbReference type="InterPro" id="IPR018303">
    <property type="entry name" value="ATPase_P-typ_P_site"/>
</dbReference>
<feature type="transmembrane region" description="Helical" evidence="18">
    <location>
        <begin position="597"/>
        <end position="616"/>
    </location>
</feature>
<dbReference type="PANTHER" id="PTHR43520">
    <property type="entry name" value="ATP7, ISOFORM B"/>
    <property type="match status" value="1"/>
</dbReference>
<evidence type="ECO:0000256" key="11">
    <source>
        <dbReference type="ARBA" id="ARBA00022842"/>
    </source>
</evidence>
<dbReference type="PRINTS" id="PR00943">
    <property type="entry name" value="CUATPASE"/>
</dbReference>
<keyword evidence="7" id="KW-0677">Repeat</keyword>
<feature type="transmembrane region" description="Helical" evidence="18">
    <location>
        <begin position="973"/>
        <end position="996"/>
    </location>
</feature>
<evidence type="ECO:0000313" key="22">
    <source>
        <dbReference type="Proteomes" id="UP000320333"/>
    </source>
</evidence>
<sequence length="1100" mass="115944">MSETVQYTLRVTSTDTAWADSVEFALFSLLGIRDVAIDEAATTVTVTADPALLSSEELVSTITAIADDYCVEMLPVLTGQDDSHQHDASSKAGSTALTPCSPSHQAPPSLSLSPSHPTPLTLSLPSSQPPAAVSSPNHLSNPTSLSPIKNNSLNADVISPRLGLKSGIPISEKALLDVGGMTCAACVNTIESNVSKAPGILSIKVSLLAQRAEIEFNPSIIQRADIPNLIEDMGFDAALIQQESKGSITLQIYGMTCASCSGTITQQVSLMPGIKSVSINLLANNGVFTFDKSICGVRDIVEKIEDLGFDALVADGGTNSQLESLNRTREIQEWRAAFWRAFVFAFPVSVVSMVLPKSISSIRILPGVHVGVWAMFLLTCPVQFGVARRFYVSAYKAVSHGSYTMDVLITLGTSIAFAFSTFTMVRSLMLSSEEPPEVFFETCASLIAFVTFGRYLENLAKGKTSTALSKLMSLAPSHAVLLTVDNSTGLVSGERKIATELIQPGDLIKIVPGERIAADGVVVFGSSHVDESLVTGESRAVSKKLDDAVIAGTINTTGMMHMRATRVGTDTTLSQILKLVSDAQTSKAPIQDLADQVASIFVPGVIALGCATFAFWTMVFMCTDFVPAGYTGDRFFLAVKMGISVIVVACPCALGLATPTAVMVGTGVGAGLGILIKGGGPLSVANRVTKVVFDKTGTLTMGKMGVTKHVFKAPKRNEDNRDSGSKESLGLAQFLGIVGTVEEASEHSIGRAVLKYCKDSLKSNSFGFALHSFESVPGSGVYALVGTPFARYDVCIGNARFLESRGVKVSSVEITAVKKQEETGLTVVLVGVDGVFSGTFALSDVLKPESKATVAALRQLGLDVCMVTGDQELTALAIAEQCGITEVHAGVSPAGKKMLVEQMQADGEVVAMIGDGVNDSASIAQSDVGIAVFGGTDVAIEAASIVLMREDMMQIVTALDLCRTIYARIRLNFVWATGYNLLMVPLAMGFGVPWGVMLPPMLAGMAMSLSSVNVVVSSLLLRTYRKPSSVIAVSGTDDELETGNSEGSGARRLLESLNFDDEVSKASNGAGGWFSVGSLLQRLKAFASGREYSQIGENAV</sequence>
<keyword evidence="11" id="KW-0460">Magnesium</keyword>
<dbReference type="SUPFAM" id="SSF81653">
    <property type="entry name" value="Calcium ATPase, transduction domain A"/>
    <property type="match status" value="1"/>
</dbReference>
<dbReference type="InterPro" id="IPR027256">
    <property type="entry name" value="P-typ_ATPase_IB"/>
</dbReference>
<dbReference type="GO" id="GO:0055070">
    <property type="term" value="P:copper ion homeostasis"/>
    <property type="evidence" value="ECO:0007669"/>
    <property type="project" value="TreeGrafter"/>
</dbReference>
<dbReference type="PRINTS" id="PR00119">
    <property type="entry name" value="CATATPASE"/>
</dbReference>
<evidence type="ECO:0000256" key="16">
    <source>
        <dbReference type="ARBA" id="ARBA00023136"/>
    </source>
</evidence>
<dbReference type="PROSITE" id="PS50846">
    <property type="entry name" value="HMA_2"/>
    <property type="match status" value="2"/>
</dbReference>
<dbReference type="FunFam" id="2.70.150.10:FF:000002">
    <property type="entry name" value="Copper-transporting ATPase 1, putative"/>
    <property type="match status" value="1"/>
</dbReference>
<accession>A0A507E5Z7</accession>
<evidence type="ECO:0000256" key="8">
    <source>
        <dbReference type="ARBA" id="ARBA00022741"/>
    </source>
</evidence>
<keyword evidence="6 18" id="KW-0479">Metal-binding</keyword>
<dbReference type="EC" id="7.2.2.8" evidence="3"/>
<dbReference type="GO" id="GO:0012505">
    <property type="term" value="C:endomembrane system"/>
    <property type="evidence" value="ECO:0007669"/>
    <property type="project" value="UniProtKB-SubCell"/>
</dbReference>
<keyword evidence="13 18" id="KW-1133">Transmembrane helix</keyword>
<dbReference type="OrthoDB" id="432719at2759"/>
<keyword evidence="22" id="KW-1185">Reference proteome</keyword>
<evidence type="ECO:0000256" key="19">
    <source>
        <dbReference type="SAM" id="MobiDB-lite"/>
    </source>
</evidence>
<comment type="similarity">
    <text evidence="2 18">Belongs to the cation transport ATPase (P-type) (TC 3.A.3) family. Type IB subfamily.</text>
</comment>
<keyword evidence="8 18" id="KW-0547">Nucleotide-binding</keyword>
<feature type="transmembrane region" description="Helical" evidence="18">
    <location>
        <begin position="438"/>
        <end position="456"/>
    </location>
</feature>
<dbReference type="SUPFAM" id="SSF81665">
    <property type="entry name" value="Calcium ATPase, transmembrane domain M"/>
    <property type="match status" value="1"/>
</dbReference>
<dbReference type="SFLD" id="SFLDS00003">
    <property type="entry name" value="Haloacid_Dehalogenase"/>
    <property type="match status" value="1"/>
</dbReference>
<feature type="transmembrane region" description="Helical" evidence="18">
    <location>
        <begin position="407"/>
        <end position="426"/>
    </location>
</feature>
<keyword evidence="14" id="KW-0186">Copper</keyword>
<dbReference type="GO" id="GO:0005524">
    <property type="term" value="F:ATP binding"/>
    <property type="evidence" value="ECO:0007669"/>
    <property type="project" value="UniProtKB-UniRule"/>
</dbReference>
<evidence type="ECO:0000256" key="17">
    <source>
        <dbReference type="ARBA" id="ARBA00080126"/>
    </source>
</evidence>
<feature type="transmembrane region" description="Helical" evidence="18">
    <location>
        <begin position="1002"/>
        <end position="1021"/>
    </location>
</feature>
<keyword evidence="12" id="KW-1278">Translocase</keyword>
<dbReference type="GO" id="GO:0016887">
    <property type="term" value="F:ATP hydrolysis activity"/>
    <property type="evidence" value="ECO:0007669"/>
    <property type="project" value="InterPro"/>
</dbReference>
<dbReference type="PROSITE" id="PS01047">
    <property type="entry name" value="HMA_1"/>
    <property type="match status" value="2"/>
</dbReference>
<dbReference type="GO" id="GO:0140581">
    <property type="term" value="F:P-type monovalent copper transporter activity"/>
    <property type="evidence" value="ECO:0007669"/>
    <property type="project" value="UniProtKB-EC"/>
</dbReference>
<dbReference type="CDD" id="cd02094">
    <property type="entry name" value="P-type_ATPase_Cu-like"/>
    <property type="match status" value="1"/>
</dbReference>
<evidence type="ECO:0000256" key="12">
    <source>
        <dbReference type="ARBA" id="ARBA00022967"/>
    </source>
</evidence>
<evidence type="ECO:0000256" key="18">
    <source>
        <dbReference type="RuleBase" id="RU362081"/>
    </source>
</evidence>